<protein>
    <submittedName>
        <fullName evidence="1">Uncharacterized protein</fullName>
    </submittedName>
</protein>
<gene>
    <name evidence="1" type="ORF">XYCOK13_41570</name>
</gene>
<dbReference type="AlphaFoldDB" id="A0A8J4H901"/>
<dbReference type="RefSeq" id="WP_213414126.1">
    <property type="nucleotide sequence ID" value="NZ_BOVK01000080.1"/>
</dbReference>
<comment type="caution">
    <text evidence="1">The sequence shown here is derived from an EMBL/GenBank/DDBJ whole genome shotgun (WGS) entry which is preliminary data.</text>
</comment>
<sequence length="80" mass="9051">MQRARVCVLAAVEAGFDANLPENDTGFFSFTLLLIFHTIPLKMYSVIDRKLLNSLALSRKNDEIPPMYGEEALSERMMQA</sequence>
<organism evidence="1 2">
    <name type="scientific">Xylanibacillus composti</name>
    <dbReference type="NCBI Taxonomy" id="1572762"/>
    <lineage>
        <taxon>Bacteria</taxon>
        <taxon>Bacillati</taxon>
        <taxon>Bacillota</taxon>
        <taxon>Bacilli</taxon>
        <taxon>Bacillales</taxon>
        <taxon>Paenibacillaceae</taxon>
        <taxon>Xylanibacillus</taxon>
    </lineage>
</organism>
<name>A0A8J4H901_9BACL</name>
<accession>A0A8J4H901</accession>
<proteinExistence type="predicted"/>
<keyword evidence="2" id="KW-1185">Reference proteome</keyword>
<evidence type="ECO:0000313" key="2">
    <source>
        <dbReference type="Proteomes" id="UP000677918"/>
    </source>
</evidence>
<reference evidence="1" key="1">
    <citation type="submission" date="2021-04" db="EMBL/GenBank/DDBJ databases">
        <title>Draft genome sequence of Xylanibacillus composti strain K13.</title>
        <authorList>
            <person name="Uke A."/>
            <person name="Chhe C."/>
            <person name="Baramee S."/>
            <person name="Kosugi A."/>
        </authorList>
    </citation>
    <scope>NUCLEOTIDE SEQUENCE</scope>
    <source>
        <strain evidence="1">K13</strain>
    </source>
</reference>
<dbReference type="Proteomes" id="UP000677918">
    <property type="component" value="Unassembled WGS sequence"/>
</dbReference>
<dbReference type="EMBL" id="BOVK01000080">
    <property type="protein sequence ID" value="GIQ71333.1"/>
    <property type="molecule type" value="Genomic_DNA"/>
</dbReference>
<evidence type="ECO:0000313" key="1">
    <source>
        <dbReference type="EMBL" id="GIQ71333.1"/>
    </source>
</evidence>